<sequence>MLRRIHRAIGGLALLVLVGLIISMTIIPRLHHNNIIIPPSSLSSSTSRVPNHLNDEASFFATTPLLYTSSNERFLSYSRHGDYFEQHESLRMAVRLAYETNRTIVAPPLRLVYNYNTSIHIPWSKLFDFNPLEKTFGIRIIDRPLPPPTSLSMTEEEVQVERQEREEKLPIGFYERIEITHNTRLQQQKTTNGNGSMLQWFQTIIGINKNETTVTTSTSVTRARRIFALKELKEMQSTFVHCSGLGTWMFRKSLDAKDTQAQLNLALTTTMLTRPEGLLPMTQASHAVVQELGGMGQFSGLTIHMDRMVPHGQADEWLFANNNTNSDEQGQTYNVTAAKMLMEQRQKDAMKDAALELFSSMPINQAVSAALPIQASPLRDYLDEQKIRDQQRKQQVLSGTVPAEEMDQQTSLSLDRRRLLDVCKDYRKNVDPRFPVVYMMVQDDSNNKNKVAVDGTNLEVDMEQQSMGQEKDMSILKPILEYFPCVFYKKDMYQWDILDASWAIESQLDLSEHIQIQENNIDSEVQVPSTQVIDFEQLLAPLLDLLISGQGYSFFEVPPSPLTRAVLWQLGGNDK</sequence>
<accession>A0AAD5KG25</accession>
<evidence type="ECO:0000313" key="2">
    <source>
        <dbReference type="Proteomes" id="UP001209540"/>
    </source>
</evidence>
<proteinExistence type="predicted"/>
<reference evidence="1" key="2">
    <citation type="submission" date="2023-02" db="EMBL/GenBank/DDBJ databases">
        <authorList>
            <consortium name="DOE Joint Genome Institute"/>
            <person name="Mondo S.J."/>
            <person name="Chang Y."/>
            <person name="Wang Y."/>
            <person name="Ahrendt S."/>
            <person name="Andreopoulos W."/>
            <person name="Barry K."/>
            <person name="Beard J."/>
            <person name="Benny G.L."/>
            <person name="Blankenship S."/>
            <person name="Bonito G."/>
            <person name="Cuomo C."/>
            <person name="Desiro A."/>
            <person name="Gervers K.A."/>
            <person name="Hundley H."/>
            <person name="Kuo A."/>
            <person name="LaButti K."/>
            <person name="Lang B.F."/>
            <person name="Lipzen A."/>
            <person name="O'Donnell K."/>
            <person name="Pangilinan J."/>
            <person name="Reynolds N."/>
            <person name="Sandor L."/>
            <person name="Smith M.W."/>
            <person name="Tsang A."/>
            <person name="Grigoriev I.V."/>
            <person name="Stajich J.E."/>
            <person name="Spatafora J.W."/>
        </authorList>
    </citation>
    <scope>NUCLEOTIDE SEQUENCE</scope>
    <source>
        <strain evidence="1">RSA 2281</strain>
    </source>
</reference>
<dbReference type="Proteomes" id="UP001209540">
    <property type="component" value="Unassembled WGS sequence"/>
</dbReference>
<gene>
    <name evidence="1" type="ORF">BDA99DRAFT_501546</name>
</gene>
<reference evidence="1" key="1">
    <citation type="journal article" date="2022" name="IScience">
        <title>Evolution of zygomycete secretomes and the origins of terrestrial fungal ecologies.</title>
        <authorList>
            <person name="Chang Y."/>
            <person name="Wang Y."/>
            <person name="Mondo S."/>
            <person name="Ahrendt S."/>
            <person name="Andreopoulos W."/>
            <person name="Barry K."/>
            <person name="Beard J."/>
            <person name="Benny G.L."/>
            <person name="Blankenship S."/>
            <person name="Bonito G."/>
            <person name="Cuomo C."/>
            <person name="Desiro A."/>
            <person name="Gervers K.A."/>
            <person name="Hundley H."/>
            <person name="Kuo A."/>
            <person name="LaButti K."/>
            <person name="Lang B.F."/>
            <person name="Lipzen A."/>
            <person name="O'Donnell K."/>
            <person name="Pangilinan J."/>
            <person name="Reynolds N."/>
            <person name="Sandor L."/>
            <person name="Smith M.E."/>
            <person name="Tsang A."/>
            <person name="Grigoriev I.V."/>
            <person name="Stajich J.E."/>
            <person name="Spatafora J.W."/>
        </authorList>
    </citation>
    <scope>NUCLEOTIDE SEQUENCE</scope>
    <source>
        <strain evidence="1">RSA 2281</strain>
    </source>
</reference>
<dbReference type="AlphaFoldDB" id="A0AAD5KG25"/>
<protein>
    <submittedName>
        <fullName evidence="1">Uncharacterized protein</fullName>
    </submittedName>
</protein>
<dbReference type="EMBL" id="JAIXMP010000007">
    <property type="protein sequence ID" value="KAI9270357.1"/>
    <property type="molecule type" value="Genomic_DNA"/>
</dbReference>
<keyword evidence="2" id="KW-1185">Reference proteome</keyword>
<evidence type="ECO:0000313" key="1">
    <source>
        <dbReference type="EMBL" id="KAI9270357.1"/>
    </source>
</evidence>
<comment type="caution">
    <text evidence="1">The sequence shown here is derived from an EMBL/GenBank/DDBJ whole genome shotgun (WGS) entry which is preliminary data.</text>
</comment>
<name>A0AAD5KG25_9FUNG</name>
<organism evidence="1 2">
    <name type="scientific">Phascolomyces articulosus</name>
    <dbReference type="NCBI Taxonomy" id="60185"/>
    <lineage>
        <taxon>Eukaryota</taxon>
        <taxon>Fungi</taxon>
        <taxon>Fungi incertae sedis</taxon>
        <taxon>Mucoromycota</taxon>
        <taxon>Mucoromycotina</taxon>
        <taxon>Mucoromycetes</taxon>
        <taxon>Mucorales</taxon>
        <taxon>Lichtheimiaceae</taxon>
        <taxon>Phascolomyces</taxon>
    </lineage>
</organism>